<keyword evidence="2" id="KW-1185">Reference proteome</keyword>
<dbReference type="InterPro" id="IPR006439">
    <property type="entry name" value="HAD-SF_hydro_IA"/>
</dbReference>
<proteinExistence type="predicted"/>
<dbReference type="SUPFAM" id="SSF56784">
    <property type="entry name" value="HAD-like"/>
    <property type="match status" value="1"/>
</dbReference>
<dbReference type="PANTHER" id="PTHR46649:SF4">
    <property type="entry name" value="HALOACID DEHALOGENASE-LIKE HYDROLASE (HAD) SUPERFAMILY PROTEIN"/>
    <property type="match status" value="1"/>
</dbReference>
<dbReference type="AlphaFoldDB" id="A0A8J3ZB87"/>
<accession>A0A8J3ZB87</accession>
<protein>
    <submittedName>
        <fullName evidence="1">Hydrolase</fullName>
    </submittedName>
</protein>
<evidence type="ECO:0000313" key="2">
    <source>
        <dbReference type="Proteomes" id="UP000612585"/>
    </source>
</evidence>
<dbReference type="Proteomes" id="UP000612585">
    <property type="component" value="Unassembled WGS sequence"/>
</dbReference>
<dbReference type="RefSeq" id="WP_203999541.1">
    <property type="nucleotide sequence ID" value="NZ_BOPG01000037.1"/>
</dbReference>
<organism evidence="1 2">
    <name type="scientific">Virgisporangium aurantiacum</name>
    <dbReference type="NCBI Taxonomy" id="175570"/>
    <lineage>
        <taxon>Bacteria</taxon>
        <taxon>Bacillati</taxon>
        <taxon>Actinomycetota</taxon>
        <taxon>Actinomycetes</taxon>
        <taxon>Micromonosporales</taxon>
        <taxon>Micromonosporaceae</taxon>
        <taxon>Virgisporangium</taxon>
    </lineage>
</organism>
<dbReference type="NCBIfam" id="TIGR01509">
    <property type="entry name" value="HAD-SF-IA-v3"/>
    <property type="match status" value="1"/>
</dbReference>
<keyword evidence="1" id="KW-0378">Hydrolase</keyword>
<dbReference type="GO" id="GO:0016787">
    <property type="term" value="F:hydrolase activity"/>
    <property type="evidence" value="ECO:0007669"/>
    <property type="project" value="UniProtKB-KW"/>
</dbReference>
<comment type="caution">
    <text evidence="1">The sequence shown here is derived from an EMBL/GenBank/DDBJ whole genome shotgun (WGS) entry which is preliminary data.</text>
</comment>
<dbReference type="InterPro" id="IPR036412">
    <property type="entry name" value="HAD-like_sf"/>
</dbReference>
<dbReference type="EMBL" id="BOPG01000037">
    <property type="protein sequence ID" value="GIJ58575.1"/>
    <property type="molecule type" value="Genomic_DNA"/>
</dbReference>
<dbReference type="PRINTS" id="PR00413">
    <property type="entry name" value="HADHALOGNASE"/>
</dbReference>
<sequence>MPTFTTVLFDFAWTLFAKDPESWMGGAAASIGRPLSDGEPTRLVTEFTRQLAVTALDPAHIGRDLDPTVHDAAILALLTGLPGVEPEFAAALFERYLTSYEPYIDVRETLETLRGRGIRVGVVSNFGCDIRPIFARHGLDGLVDGFTVSYEVGRVKPDPEIWRIAVGALAADPARTLMVGDHPAGDGGAVAAGITALVLPPVLTPRRTRGLHHALALAG</sequence>
<dbReference type="PANTHER" id="PTHR46649">
    <property type="match status" value="1"/>
</dbReference>
<dbReference type="InterPro" id="IPR023214">
    <property type="entry name" value="HAD_sf"/>
</dbReference>
<name>A0A8J3ZB87_9ACTN</name>
<reference evidence="1" key="1">
    <citation type="submission" date="2021-01" db="EMBL/GenBank/DDBJ databases">
        <title>Whole genome shotgun sequence of Virgisporangium aurantiacum NBRC 16421.</title>
        <authorList>
            <person name="Komaki H."/>
            <person name="Tamura T."/>
        </authorList>
    </citation>
    <scope>NUCLEOTIDE SEQUENCE</scope>
    <source>
        <strain evidence="1">NBRC 16421</strain>
    </source>
</reference>
<dbReference type="Pfam" id="PF00702">
    <property type="entry name" value="Hydrolase"/>
    <property type="match status" value="1"/>
</dbReference>
<evidence type="ECO:0000313" key="1">
    <source>
        <dbReference type="EMBL" id="GIJ58575.1"/>
    </source>
</evidence>
<dbReference type="NCBIfam" id="TIGR01549">
    <property type="entry name" value="HAD-SF-IA-v1"/>
    <property type="match status" value="1"/>
</dbReference>
<dbReference type="Gene3D" id="3.40.50.1000">
    <property type="entry name" value="HAD superfamily/HAD-like"/>
    <property type="match status" value="1"/>
</dbReference>
<gene>
    <name evidence="1" type="ORF">Vau01_060910</name>
</gene>